<organism evidence="3 4">
    <name type="scientific">Fulvimarina endophytica</name>
    <dbReference type="NCBI Taxonomy" id="2293836"/>
    <lineage>
        <taxon>Bacteria</taxon>
        <taxon>Pseudomonadati</taxon>
        <taxon>Pseudomonadota</taxon>
        <taxon>Alphaproteobacteria</taxon>
        <taxon>Hyphomicrobiales</taxon>
        <taxon>Aurantimonadaceae</taxon>
        <taxon>Fulvimarina</taxon>
    </lineage>
</organism>
<dbReference type="AlphaFoldDB" id="A0A371XBB8"/>
<dbReference type="InterPro" id="IPR027385">
    <property type="entry name" value="Beta-barrel_OMP"/>
</dbReference>
<feature type="domain" description="Outer membrane protein beta-barrel" evidence="2">
    <location>
        <begin position="87"/>
        <end position="300"/>
    </location>
</feature>
<dbReference type="InterPro" id="IPR011250">
    <property type="entry name" value="OMP/PagP_B-barrel"/>
</dbReference>
<keyword evidence="1" id="KW-0732">Signal</keyword>
<dbReference type="OrthoDB" id="5643626at2"/>
<dbReference type="Gene3D" id="2.40.160.20">
    <property type="match status" value="1"/>
</dbReference>
<keyword evidence="4" id="KW-1185">Reference proteome</keyword>
<dbReference type="Pfam" id="PF13505">
    <property type="entry name" value="OMP_b-brl"/>
    <property type="match status" value="1"/>
</dbReference>
<accession>A0A371XBB8</accession>
<name>A0A371XBB8_9HYPH</name>
<dbReference type="EMBL" id="QURL01000001">
    <property type="protein sequence ID" value="RFC66537.1"/>
    <property type="molecule type" value="Genomic_DNA"/>
</dbReference>
<reference evidence="3 4" key="1">
    <citation type="submission" date="2018-08" db="EMBL/GenBank/DDBJ databases">
        <title>Fulvimarina sp. 85, whole genome shotgun sequence.</title>
        <authorList>
            <person name="Tuo L."/>
        </authorList>
    </citation>
    <scope>NUCLEOTIDE SEQUENCE [LARGE SCALE GENOMIC DNA]</scope>
    <source>
        <strain evidence="3 4">85</strain>
    </source>
</reference>
<gene>
    <name evidence="3" type="ORF">DYI37_01400</name>
</gene>
<proteinExistence type="predicted"/>
<protein>
    <submittedName>
        <fullName evidence="3">Porin family protein</fullName>
    </submittedName>
</protein>
<evidence type="ECO:0000256" key="1">
    <source>
        <dbReference type="ARBA" id="ARBA00022729"/>
    </source>
</evidence>
<comment type="caution">
    <text evidence="3">The sequence shown here is derived from an EMBL/GenBank/DDBJ whole genome shotgun (WGS) entry which is preliminary data.</text>
</comment>
<sequence length="303" mass="33093">MLAGVSLFPLSSAVAADLPPIYATPAYETAIYDTAPELQPVEIGNGWYLRGDVGYGFNGDLDASYRERRPDFVRYPNGFRDGFSRFQYDSFDAGHDGFRLDDNAEFGVGMGYQFTNWLRGDLTARYYKLDVSGHDRTEACFDGAAAQAKFFNTEFNPALLDCGSEFSSDADAIELMANAYVDLGTIAGFTPYVGGGVGAVQVRYDDFVGSSVCSYDGGACVPNLYTYNARYEGGDDWRFAYSLMAGISYDISENLKLDAGYRYTDIAGGTMFESTNPGVVGSSAEDDGFARHTIQAGVRYSLW</sequence>
<evidence type="ECO:0000259" key="2">
    <source>
        <dbReference type="Pfam" id="PF13505"/>
    </source>
</evidence>
<dbReference type="SUPFAM" id="SSF56925">
    <property type="entry name" value="OMPA-like"/>
    <property type="match status" value="1"/>
</dbReference>
<evidence type="ECO:0000313" key="3">
    <source>
        <dbReference type="EMBL" id="RFC66537.1"/>
    </source>
</evidence>
<dbReference type="Proteomes" id="UP000264310">
    <property type="component" value="Unassembled WGS sequence"/>
</dbReference>
<evidence type="ECO:0000313" key="4">
    <source>
        <dbReference type="Proteomes" id="UP000264310"/>
    </source>
</evidence>